<evidence type="ECO:0000313" key="1">
    <source>
        <dbReference type="EnsemblProtists" id="HpaP807124"/>
    </source>
</evidence>
<reference evidence="1" key="2">
    <citation type="submission" date="2015-06" db="UniProtKB">
        <authorList>
            <consortium name="EnsemblProtists"/>
        </authorList>
    </citation>
    <scope>IDENTIFICATION</scope>
    <source>
        <strain evidence="1">Emoy2</strain>
    </source>
</reference>
<keyword evidence="2" id="KW-1185">Reference proteome</keyword>
<protein>
    <submittedName>
        <fullName evidence="1">Uncharacterized protein</fullName>
    </submittedName>
</protein>
<sequence length="64" mass="7375">MSMGDWPEEFKIIALDGKQEGPALCYYEKMLPVWSGVSNTLENVMNSMVMLYMLRFHLRKGLSS</sequence>
<organism evidence="1 2">
    <name type="scientific">Hyaloperonospora arabidopsidis (strain Emoy2)</name>
    <name type="common">Downy mildew agent</name>
    <name type="synonym">Peronospora arabidopsidis</name>
    <dbReference type="NCBI Taxonomy" id="559515"/>
    <lineage>
        <taxon>Eukaryota</taxon>
        <taxon>Sar</taxon>
        <taxon>Stramenopiles</taxon>
        <taxon>Oomycota</taxon>
        <taxon>Peronosporomycetes</taxon>
        <taxon>Peronosporales</taxon>
        <taxon>Peronosporaceae</taxon>
        <taxon>Hyaloperonospora</taxon>
    </lineage>
</organism>
<dbReference type="InParanoid" id="M4BL39"/>
<proteinExistence type="predicted"/>
<accession>M4BL39</accession>
<dbReference type="AlphaFoldDB" id="M4BL39"/>
<dbReference type="VEuPathDB" id="FungiDB:HpaG807124"/>
<dbReference type="EMBL" id="JH598368">
    <property type="status" value="NOT_ANNOTATED_CDS"/>
    <property type="molecule type" value="Genomic_DNA"/>
</dbReference>
<dbReference type="Proteomes" id="UP000011713">
    <property type="component" value="Unassembled WGS sequence"/>
</dbReference>
<dbReference type="EnsemblProtists" id="HpaT807124">
    <property type="protein sequence ID" value="HpaP807124"/>
    <property type="gene ID" value="HpaG807124"/>
</dbReference>
<dbReference type="HOGENOM" id="CLU_2872424_0_0_1"/>
<name>M4BL39_HYAAE</name>
<evidence type="ECO:0000313" key="2">
    <source>
        <dbReference type="Proteomes" id="UP000011713"/>
    </source>
</evidence>
<reference evidence="2" key="1">
    <citation type="journal article" date="2010" name="Science">
        <title>Signatures of adaptation to obligate biotrophy in the Hyaloperonospora arabidopsidis genome.</title>
        <authorList>
            <person name="Baxter L."/>
            <person name="Tripathy S."/>
            <person name="Ishaque N."/>
            <person name="Boot N."/>
            <person name="Cabral A."/>
            <person name="Kemen E."/>
            <person name="Thines M."/>
            <person name="Ah-Fong A."/>
            <person name="Anderson R."/>
            <person name="Badejoko W."/>
            <person name="Bittner-Eddy P."/>
            <person name="Boore J.L."/>
            <person name="Chibucos M.C."/>
            <person name="Coates M."/>
            <person name="Dehal P."/>
            <person name="Delehaunty K."/>
            <person name="Dong S."/>
            <person name="Downton P."/>
            <person name="Dumas B."/>
            <person name="Fabro G."/>
            <person name="Fronick C."/>
            <person name="Fuerstenberg S.I."/>
            <person name="Fulton L."/>
            <person name="Gaulin E."/>
            <person name="Govers F."/>
            <person name="Hughes L."/>
            <person name="Humphray S."/>
            <person name="Jiang R.H."/>
            <person name="Judelson H."/>
            <person name="Kamoun S."/>
            <person name="Kyung K."/>
            <person name="Meijer H."/>
            <person name="Minx P."/>
            <person name="Morris P."/>
            <person name="Nelson J."/>
            <person name="Phuntumart V."/>
            <person name="Qutob D."/>
            <person name="Rehmany A."/>
            <person name="Rougon-Cardoso A."/>
            <person name="Ryden P."/>
            <person name="Torto-Alalibo T."/>
            <person name="Studholme D."/>
            <person name="Wang Y."/>
            <person name="Win J."/>
            <person name="Wood J."/>
            <person name="Clifton S.W."/>
            <person name="Rogers J."/>
            <person name="Van den Ackerveken G."/>
            <person name="Jones J.D."/>
            <person name="McDowell J.M."/>
            <person name="Beynon J."/>
            <person name="Tyler B.M."/>
        </authorList>
    </citation>
    <scope>NUCLEOTIDE SEQUENCE [LARGE SCALE GENOMIC DNA]</scope>
    <source>
        <strain evidence="2">Emoy2</strain>
    </source>
</reference>